<proteinExistence type="predicted"/>
<dbReference type="Proteomes" id="UP001530377">
    <property type="component" value="Unassembled WGS sequence"/>
</dbReference>
<dbReference type="EMBL" id="JALLPB020000521">
    <property type="protein sequence ID" value="KAL3808316.1"/>
    <property type="molecule type" value="Genomic_DNA"/>
</dbReference>
<accession>A0ABD3RDD9</accession>
<gene>
    <name evidence="1" type="ORF">ACHAXA_004045</name>
</gene>
<name>A0ABD3RDD9_9STRA</name>
<keyword evidence="2" id="KW-1185">Reference proteome</keyword>
<evidence type="ECO:0000313" key="1">
    <source>
        <dbReference type="EMBL" id="KAL3808316.1"/>
    </source>
</evidence>
<organism evidence="1 2">
    <name type="scientific">Cyclostephanos tholiformis</name>
    <dbReference type="NCBI Taxonomy" id="382380"/>
    <lineage>
        <taxon>Eukaryota</taxon>
        <taxon>Sar</taxon>
        <taxon>Stramenopiles</taxon>
        <taxon>Ochrophyta</taxon>
        <taxon>Bacillariophyta</taxon>
        <taxon>Coscinodiscophyceae</taxon>
        <taxon>Thalassiosirophycidae</taxon>
        <taxon>Stephanodiscales</taxon>
        <taxon>Stephanodiscaceae</taxon>
        <taxon>Cyclostephanos</taxon>
    </lineage>
</organism>
<reference evidence="1 2" key="1">
    <citation type="submission" date="2024-10" db="EMBL/GenBank/DDBJ databases">
        <title>Updated reference genomes for cyclostephanoid diatoms.</title>
        <authorList>
            <person name="Roberts W.R."/>
            <person name="Alverson A.J."/>
        </authorList>
    </citation>
    <scope>NUCLEOTIDE SEQUENCE [LARGE SCALE GENOMIC DNA]</scope>
    <source>
        <strain evidence="1 2">AJA228-03</strain>
    </source>
</reference>
<evidence type="ECO:0000313" key="2">
    <source>
        <dbReference type="Proteomes" id="UP001530377"/>
    </source>
</evidence>
<comment type="caution">
    <text evidence="1">The sequence shown here is derived from an EMBL/GenBank/DDBJ whole genome shotgun (WGS) entry which is preliminary data.</text>
</comment>
<dbReference type="AlphaFoldDB" id="A0ABD3RDD9"/>
<sequence length="453" mass="50973">MCLPRRYFAETTAGNPDRRIYYLEPGSDPTGRDGIFSKLPSRPWDESSITPLDLSLDAEAAMRTVRDSMFARYDDLVRSDATATVIDIDGGTNALPKYLPPQFPQWDRDLHRRMSSHETLIFGFPPRCCPMNANPNNDAHRVIVDGETNDCACTSPRNYPPGRGVDGGGGGPIVTIVTAFYEIRSKHTAKSYQRWAAELLSTADPMIIFCEPNTTWTDYFVDRRGHAPTILVPLPSSDLRLGKRFPRETLWKGQHDIDPEGDTHHRDVDAMLYVIWLEKLIFLQGAAMLNPAVRINITEDGVKDESVLLYQMREYNYDRDVVISGNNVLTGGNSFIGTYNGISNLYSAYYETFWTMLVTGQFVGSDQKVMYRTCHAYPNVCHIHAPRRYRKWRGMLGELLPGIDGGERIGDPLRLHEFVMSSEEDVVPVPPNGIVDDATSDTVWGARAGRNVK</sequence>
<protein>
    <submittedName>
        <fullName evidence="1">Uncharacterized protein</fullName>
    </submittedName>
</protein>